<keyword evidence="2" id="KW-0645">Protease</keyword>
<evidence type="ECO:0000256" key="3">
    <source>
        <dbReference type="ARBA" id="ARBA00022723"/>
    </source>
</evidence>
<keyword evidence="4" id="KW-0378">Hydrolase</keyword>
<dbReference type="CDD" id="cd05674">
    <property type="entry name" value="M20_yscS"/>
    <property type="match status" value="1"/>
</dbReference>
<protein>
    <submittedName>
        <fullName evidence="7">WGS project CBMI000000000 data, contig CS3069_c005028</fullName>
    </submittedName>
</protein>
<dbReference type="GO" id="GO:0046872">
    <property type="term" value="F:metal ion binding"/>
    <property type="evidence" value="ECO:0007669"/>
    <property type="project" value="UniProtKB-KW"/>
</dbReference>
<evidence type="ECO:0000313" key="7">
    <source>
        <dbReference type="EMBL" id="CEG05733.1"/>
    </source>
</evidence>
<proteinExistence type="inferred from homology"/>
<dbReference type="PROSITE" id="PS00758">
    <property type="entry name" value="ARGE_DAPE_CPG2_1"/>
    <property type="match status" value="1"/>
</dbReference>
<keyword evidence="3" id="KW-0479">Metal-binding</keyword>
<dbReference type="Gene3D" id="1.10.150.900">
    <property type="match status" value="1"/>
</dbReference>
<dbReference type="InterPro" id="IPR002933">
    <property type="entry name" value="Peptidase_M20"/>
</dbReference>
<dbReference type="SUPFAM" id="SSF53187">
    <property type="entry name" value="Zn-dependent exopeptidases"/>
    <property type="match status" value="1"/>
</dbReference>
<dbReference type="GO" id="GO:0004180">
    <property type="term" value="F:carboxypeptidase activity"/>
    <property type="evidence" value="ECO:0007669"/>
    <property type="project" value="TreeGrafter"/>
</dbReference>
<feature type="compositionally biased region" description="Polar residues" evidence="6">
    <location>
        <begin position="362"/>
        <end position="383"/>
    </location>
</feature>
<dbReference type="InterPro" id="IPR001261">
    <property type="entry name" value="ArgE/DapE_CS"/>
</dbReference>
<sequence length="477" mass="53306">MGDVDKDKRWKPFGRVAGVLNGSYPNIHYYTSPEVVNKYGLIYTFEGSDPDLKPILLTAHQDVVPVDEDTLDEWTHPPFEGYYEQRNGYLYGRGTADDKSALTGLMSALEALLAQEDYDPRRTVILAFGFDHEMSSERGAGEIAKHLLKKYGEDGLDFILDEGGSGLQQVDNILYALPAVYEKGYLDVWFNLSMPGGDSSTPPPHSAIGVMSEIVTTIENNPFDAKIGWDSPVHQGLACFARYSPHIYPELTERIRWGDLDGAVRFLARLSPETQYLVQTSQAVDLITGGETIDTLPEYVTLGVSHGVAPQDTIGSLEHSVVELVQFIVNKYNLRFEPFEGDDDYDLFLKSKGLARKEHKQGSSAGTLNLQSNKKYSPAESSPTSGRVWDIFAGTIRHTWGRESPYVVPAPGAMTGNTDARHYQKLSKNIYRWNPGTRKSIARVHDVDERIAMGVQLNMAKFYYDVIRNFDQADLDN</sequence>
<dbReference type="InterPro" id="IPR047177">
    <property type="entry name" value="Pept_M20A"/>
</dbReference>
<evidence type="ECO:0000256" key="6">
    <source>
        <dbReference type="SAM" id="MobiDB-lite"/>
    </source>
</evidence>
<comment type="caution">
    <text evidence="7">The sequence shown here is derived from an EMBL/GenBank/DDBJ whole genome shotgun (WGS) entry which is preliminary data.</text>
</comment>
<dbReference type="GO" id="GO:0000328">
    <property type="term" value="C:fungal-type vacuole lumen"/>
    <property type="evidence" value="ECO:0007669"/>
    <property type="project" value="TreeGrafter"/>
</dbReference>
<gene>
    <name evidence="7" type="ORF">BN850_0137260</name>
</gene>
<dbReference type="GO" id="GO:0051603">
    <property type="term" value="P:proteolysis involved in protein catabolic process"/>
    <property type="evidence" value="ECO:0007669"/>
    <property type="project" value="TreeGrafter"/>
</dbReference>
<accession>A0A090MF15</accession>
<dbReference type="PANTHER" id="PTHR45962">
    <property type="entry name" value="N-FATTY-ACYL-AMINO ACID SYNTHASE/HYDROLASE PM20D1"/>
    <property type="match status" value="1"/>
</dbReference>
<dbReference type="AlphaFoldDB" id="A0A090MF15"/>
<reference evidence="7" key="1">
    <citation type="submission" date="2013-05" db="EMBL/GenBank/DDBJ databases">
        <title>Draft genome sequences of six wheat associated Fusarium spp. isolates.</title>
        <authorList>
            <person name="Moolhuijzen P.M."/>
            <person name="Manners J.M."/>
            <person name="Wilcox S."/>
            <person name="Bellgard M.I."/>
            <person name="Gardiner D.M."/>
        </authorList>
    </citation>
    <scope>NUCLEOTIDE SEQUENCE</scope>
    <source>
        <strain evidence="7">CS3069</strain>
    </source>
</reference>
<evidence type="ECO:0000256" key="4">
    <source>
        <dbReference type="ARBA" id="ARBA00022801"/>
    </source>
</evidence>
<keyword evidence="5" id="KW-0862">Zinc</keyword>
<dbReference type="Gene3D" id="3.40.630.10">
    <property type="entry name" value="Zn peptidases"/>
    <property type="match status" value="1"/>
</dbReference>
<dbReference type="PANTHER" id="PTHR45962:SF1">
    <property type="entry name" value="N-FATTY-ACYL-AMINO ACID SYNTHASE_HYDROLASE PM20D1"/>
    <property type="match status" value="1"/>
</dbReference>
<organism evidence="7">
    <name type="scientific">Fusarium clavum</name>
    <dbReference type="NCBI Taxonomy" id="2594811"/>
    <lineage>
        <taxon>Eukaryota</taxon>
        <taxon>Fungi</taxon>
        <taxon>Dikarya</taxon>
        <taxon>Ascomycota</taxon>
        <taxon>Pezizomycotina</taxon>
        <taxon>Sordariomycetes</taxon>
        <taxon>Hypocreomycetidae</taxon>
        <taxon>Hypocreales</taxon>
        <taxon>Nectriaceae</taxon>
        <taxon>Fusarium</taxon>
        <taxon>Fusarium incarnatum-equiseti species complex</taxon>
    </lineage>
</organism>
<evidence type="ECO:0000256" key="2">
    <source>
        <dbReference type="ARBA" id="ARBA00022670"/>
    </source>
</evidence>
<name>A0A090MF15_9HYPO</name>
<dbReference type="MEROPS" id="M20.002"/>
<comment type="similarity">
    <text evidence="1">Belongs to the peptidase M20A family.</text>
</comment>
<evidence type="ECO:0000256" key="1">
    <source>
        <dbReference type="ARBA" id="ARBA00006247"/>
    </source>
</evidence>
<evidence type="ECO:0000256" key="5">
    <source>
        <dbReference type="ARBA" id="ARBA00022833"/>
    </source>
</evidence>
<dbReference type="Pfam" id="PF01546">
    <property type="entry name" value="Peptidase_M20"/>
    <property type="match status" value="1"/>
</dbReference>
<feature type="region of interest" description="Disordered" evidence="6">
    <location>
        <begin position="360"/>
        <end position="383"/>
    </location>
</feature>
<dbReference type="EMBL" id="CBMI010005023">
    <property type="protein sequence ID" value="CEG05733.1"/>
    <property type="molecule type" value="Genomic_DNA"/>
</dbReference>